<proteinExistence type="predicted"/>
<dbReference type="EMBL" id="FRAL01000007">
    <property type="protein sequence ID" value="SHL04859.1"/>
    <property type="molecule type" value="Genomic_DNA"/>
</dbReference>
<dbReference type="RefSeq" id="WP_064698753.1">
    <property type="nucleotide sequence ID" value="NZ_BDEO01000002.1"/>
</dbReference>
<dbReference type="Gene3D" id="3.30.70.360">
    <property type="match status" value="1"/>
</dbReference>
<feature type="chain" id="PRO_5009922413" evidence="5">
    <location>
        <begin position="22"/>
        <end position="415"/>
    </location>
</feature>
<keyword evidence="7" id="KW-0645">Protease</keyword>
<dbReference type="GO" id="GO:0046872">
    <property type="term" value="F:metal ion binding"/>
    <property type="evidence" value="ECO:0007669"/>
    <property type="project" value="UniProtKB-KW"/>
</dbReference>
<dbReference type="Gene3D" id="3.40.630.10">
    <property type="entry name" value="Zn peptidases"/>
    <property type="match status" value="1"/>
</dbReference>
<dbReference type="Proteomes" id="UP000184248">
    <property type="component" value="Unassembled WGS sequence"/>
</dbReference>
<organism evidence="7 8">
    <name type="scientific">Halomonas caseinilytica</name>
    <dbReference type="NCBI Taxonomy" id="438744"/>
    <lineage>
        <taxon>Bacteria</taxon>
        <taxon>Pseudomonadati</taxon>
        <taxon>Pseudomonadota</taxon>
        <taxon>Gammaproteobacteria</taxon>
        <taxon>Oceanospirillales</taxon>
        <taxon>Halomonadaceae</taxon>
        <taxon>Halomonas</taxon>
    </lineage>
</organism>
<dbReference type="CDD" id="cd03885">
    <property type="entry name" value="M20_CPDG2"/>
    <property type="match status" value="1"/>
</dbReference>
<feature type="active site" description="Proton acceptor" evidence="4">
    <location>
        <position position="169"/>
    </location>
</feature>
<dbReference type="AlphaFoldDB" id="A0A1M6XG82"/>
<evidence type="ECO:0000313" key="8">
    <source>
        <dbReference type="Proteomes" id="UP000184248"/>
    </source>
</evidence>
<name>A0A1M6XG82_9GAMM</name>
<accession>A0A1M6XG82</accession>
<evidence type="ECO:0000256" key="5">
    <source>
        <dbReference type="SAM" id="SignalP"/>
    </source>
</evidence>
<evidence type="ECO:0000256" key="3">
    <source>
        <dbReference type="ARBA" id="ARBA00023285"/>
    </source>
</evidence>
<keyword evidence="7" id="KW-0121">Carboxypeptidase</keyword>
<dbReference type="NCBIfam" id="NF004788">
    <property type="entry name" value="PRK06133.1"/>
    <property type="match status" value="1"/>
</dbReference>
<keyword evidence="5" id="KW-0732">Signal</keyword>
<gene>
    <name evidence="7" type="ORF">SAMN05192556_107137</name>
</gene>
<evidence type="ECO:0000256" key="1">
    <source>
        <dbReference type="ARBA" id="ARBA00022723"/>
    </source>
</evidence>
<feature type="domain" description="Peptidase M20 dimerisation" evidence="6">
    <location>
        <begin position="209"/>
        <end position="308"/>
    </location>
</feature>
<dbReference type="InterPro" id="IPR036264">
    <property type="entry name" value="Bact_exopeptidase_dim_dom"/>
</dbReference>
<dbReference type="PIRSF" id="PIRSF037238">
    <property type="entry name" value="Carboxypeptidase_G2"/>
    <property type="match status" value="1"/>
</dbReference>
<dbReference type="PANTHER" id="PTHR43808">
    <property type="entry name" value="ACETYLORNITHINE DEACETYLASE"/>
    <property type="match status" value="1"/>
</dbReference>
<keyword evidence="1" id="KW-0479">Metal-binding</keyword>
<dbReference type="Pfam" id="PF01546">
    <property type="entry name" value="Peptidase_M20"/>
    <property type="match status" value="1"/>
</dbReference>
<keyword evidence="8" id="KW-1185">Reference proteome</keyword>
<dbReference type="PANTHER" id="PTHR43808:SF10">
    <property type="entry name" value="BLL3749 PROTEIN"/>
    <property type="match status" value="1"/>
</dbReference>
<evidence type="ECO:0000259" key="6">
    <source>
        <dbReference type="Pfam" id="PF07687"/>
    </source>
</evidence>
<evidence type="ECO:0000256" key="2">
    <source>
        <dbReference type="ARBA" id="ARBA00022801"/>
    </source>
</evidence>
<feature type="active site" evidence="4">
    <location>
        <position position="108"/>
    </location>
</feature>
<keyword evidence="3" id="KW-0170">Cobalt</keyword>
<dbReference type="Pfam" id="PF07687">
    <property type="entry name" value="M20_dimer"/>
    <property type="match status" value="1"/>
</dbReference>
<reference evidence="8" key="1">
    <citation type="submission" date="2016-11" db="EMBL/GenBank/DDBJ databases">
        <authorList>
            <person name="Varghese N."/>
            <person name="Submissions S."/>
        </authorList>
    </citation>
    <scope>NUCLEOTIDE SEQUENCE [LARGE SCALE GENOMIC DNA]</scope>
    <source>
        <strain evidence="8">ALO Sharm</strain>
    </source>
</reference>
<dbReference type="InterPro" id="IPR002933">
    <property type="entry name" value="Peptidase_M20"/>
</dbReference>
<keyword evidence="2" id="KW-0378">Hydrolase</keyword>
<evidence type="ECO:0000256" key="4">
    <source>
        <dbReference type="PIRSR" id="PIRSR037238-1"/>
    </source>
</evidence>
<dbReference type="InterPro" id="IPR011650">
    <property type="entry name" value="Peptidase_M20_dimer"/>
</dbReference>
<protein>
    <submittedName>
        <fullName evidence="7">Glutamate carboxypeptidase</fullName>
    </submittedName>
</protein>
<evidence type="ECO:0000313" key="7">
    <source>
        <dbReference type="EMBL" id="SHL04859.1"/>
    </source>
</evidence>
<dbReference type="OrthoDB" id="9776600at2"/>
<feature type="signal peptide" evidence="5">
    <location>
        <begin position="1"/>
        <end position="21"/>
    </location>
</feature>
<sequence>MKPSMLAMGLAYGVLTTVAHAAPHQEVHDAVEQQQQPLLQTLETLVNIDSGTGFVTGLNKVETLLTERLEALGAEVETYPAEAYGGNTLVGRLQGNGDSHIMLMIHYDTVFGEGTAEERPFRIEENRAYGPGVGDAKGGVAVILHSLEALETLGFDDYGQLTVVFNPDEEKGSLGSRDLIRKLSAEQDAVLVFEPTFSEGETDAVTVVTKGINYAFLEVNGRSSHAGGAPEEGRNAVMELSHQLLQLKDLGDPDKETTLNWTIVEGGSKRNIIPEQARAEGDMRYFDSSEYERVLNEARDIIENQLIDDTDVEFRLEKGRPPLPSNPQTKALAEQAQQIYRELDRELQAVEIGGGTDAAYAYHADSSTPAVLESLGLAGGRYHSDEEFVLVDSVVPRLYLTTRMIMELSDTEVSD</sequence>
<dbReference type="SUPFAM" id="SSF53187">
    <property type="entry name" value="Zn-dependent exopeptidases"/>
    <property type="match status" value="1"/>
</dbReference>
<dbReference type="SUPFAM" id="SSF55031">
    <property type="entry name" value="Bacterial exopeptidase dimerisation domain"/>
    <property type="match status" value="1"/>
</dbReference>
<dbReference type="InterPro" id="IPR017150">
    <property type="entry name" value="Pept_M20_glutamate_carboxypep"/>
</dbReference>
<dbReference type="InterPro" id="IPR050072">
    <property type="entry name" value="Peptidase_M20A"/>
</dbReference>
<dbReference type="GO" id="GO:0004180">
    <property type="term" value="F:carboxypeptidase activity"/>
    <property type="evidence" value="ECO:0007669"/>
    <property type="project" value="UniProtKB-KW"/>
</dbReference>